<dbReference type="EMBL" id="BDIP01001808">
    <property type="protein sequence ID" value="GIQ85181.1"/>
    <property type="molecule type" value="Genomic_DNA"/>
</dbReference>
<accession>A0A9K3GK33</accession>
<sequence length="1309" mass="142908">MTVDGAVLATGARLSRWEAFRVTLKEYGVPPATSAIPIAIGLATGALGGEVLAMPLATRISIQLAAVGINVAPQALAAGLVGFLKTKGMGGAKALFGLVKKMSGSRFKRRQEKEAQREMEEVLHPHLEEISKVMSALDVEHTDVHSLLQGWMGQQEVVDGTMADDLHKIRELLSQPEGTLIYGQDRSDQTLHVLTVLTESMARLSHGVTAAMVTMTPSECLEEAEWLLQEQLMQSEFGVPYESHRYVDVEALDTALSAFAGQSLDRNGPISPLFVLLAEMGGGKTWCAAHFAHTLATLTIGEGDLCLVPFYVPLRGGLSSGVGTYFGEGHPTRVADRCRSMHAAGKVAVLILDGLHEMTTVSDRAQALPWLGQFLKAVAGHAYVILTCRSYVWRSDDDFHSKATSLSPYLFTADPPSAIPYSTIQIGDFTDTELLDAIEAYELEEYSFTLSLIHMCRRPFTLRLVSDYATVTGALPNPSDIDSFFPLFYREEDDDEYPNTILYRMGITAPVIRDTLAPFIRALGDLRDTVTKESLQSINTDSRQWAALESSGLLEVHLERQQTLYGLASEYIPYVALLMEMQWPVKGTQWSGPPVCLSPYEMADLAVWQTLQNPPSARIERRRVRQLQRQAEMAHGTATGNRPAEASDLNLAEALESLRPLFGHESETEVDDSDDKTEAEESESESSLSMDVEWTNPDPSVPHPALAVMQRLEEVLISTAQPSAVLQDLRSLLQMANTGDTLALCFLKCHLPIIEVMSIYKDSELILFAGAELLALMAQSGDTMPLASTLVSCGAIPAMLEVLKRHQDSCVVAEWVLLILAGLTKEKKNIPVLECAEVFPAILQTIGLLNSRCIARFGALALKNCLKGVDVVLPSLRVHVDDVTVCENVLGALQEHARHGHLSETSLLAQSPAPVIAAMVKHPKNRHVARHGAGILNMYWGHTDTTEGALGAGVAVPALNNILKFHCHDFDVCKEAICALGQLTYPGDIAPLNSVRCYENVIKAMDTYRPFWSEDASNVILRVGASLLCQMRQGGPTATAGMISAGAVGALEAKGTLMAGASEILLHGLQRHISDRAVCIEVVRCISTLIPTGPIKLVDTVKWSRVIPKVLEAHIEDKSMAATVAILIRRLTRNEPPKTLRKVIGVYVASLLDALTTHAREPFVVGHCLLAMIDLSEKQVNYNATMMSKKVHLHAIEAMKRFPDSYGVACGASGVLANLTDGSHERQITVVAEGALPQLMAAVDAHIDKQSLVERIMITLGYISMAEENRPLMRCHRLLRRVMRRYPEVETIQRVGGETLGRLSNDGTE</sequence>
<keyword evidence="3" id="KW-1185">Reference proteome</keyword>
<dbReference type="SUPFAM" id="SSF48371">
    <property type="entry name" value="ARM repeat"/>
    <property type="match status" value="2"/>
</dbReference>
<dbReference type="Gene3D" id="1.25.10.10">
    <property type="entry name" value="Leucine-rich Repeat Variant"/>
    <property type="match status" value="2"/>
</dbReference>
<comment type="caution">
    <text evidence="2">The sequence shown here is derived from an EMBL/GenBank/DDBJ whole genome shotgun (WGS) entry which is preliminary data.</text>
</comment>
<dbReference type="InterPro" id="IPR011989">
    <property type="entry name" value="ARM-like"/>
</dbReference>
<protein>
    <submittedName>
        <fullName evidence="2">Uncharacterized protein</fullName>
    </submittedName>
</protein>
<proteinExistence type="predicted"/>
<dbReference type="Proteomes" id="UP000265618">
    <property type="component" value="Unassembled WGS sequence"/>
</dbReference>
<feature type="region of interest" description="Disordered" evidence="1">
    <location>
        <begin position="662"/>
        <end position="694"/>
    </location>
</feature>
<evidence type="ECO:0000313" key="3">
    <source>
        <dbReference type="Proteomes" id="UP000265618"/>
    </source>
</evidence>
<reference evidence="2 3" key="1">
    <citation type="journal article" date="2018" name="PLoS ONE">
        <title>The draft genome of Kipferlia bialata reveals reductive genome evolution in fornicate parasites.</title>
        <authorList>
            <person name="Tanifuji G."/>
            <person name="Takabayashi S."/>
            <person name="Kume K."/>
            <person name="Takagi M."/>
            <person name="Nakayama T."/>
            <person name="Kamikawa R."/>
            <person name="Inagaki Y."/>
            <person name="Hashimoto T."/>
        </authorList>
    </citation>
    <scope>NUCLEOTIDE SEQUENCE [LARGE SCALE GENOMIC DNA]</scope>
    <source>
        <strain evidence="2">NY0173</strain>
    </source>
</reference>
<gene>
    <name evidence="2" type="ORF">KIPB_006813</name>
</gene>
<dbReference type="InterPro" id="IPR000225">
    <property type="entry name" value="Armadillo"/>
</dbReference>
<dbReference type="SMART" id="SM00185">
    <property type="entry name" value="ARM"/>
    <property type="match status" value="3"/>
</dbReference>
<evidence type="ECO:0000256" key="1">
    <source>
        <dbReference type="SAM" id="MobiDB-lite"/>
    </source>
</evidence>
<feature type="compositionally biased region" description="Acidic residues" evidence="1">
    <location>
        <begin position="668"/>
        <end position="684"/>
    </location>
</feature>
<name>A0A9K3GK33_9EUKA</name>
<dbReference type="InterPro" id="IPR016024">
    <property type="entry name" value="ARM-type_fold"/>
</dbReference>
<organism evidence="2 3">
    <name type="scientific">Kipferlia bialata</name>
    <dbReference type="NCBI Taxonomy" id="797122"/>
    <lineage>
        <taxon>Eukaryota</taxon>
        <taxon>Metamonada</taxon>
        <taxon>Carpediemonas-like organisms</taxon>
        <taxon>Kipferlia</taxon>
    </lineage>
</organism>
<evidence type="ECO:0000313" key="2">
    <source>
        <dbReference type="EMBL" id="GIQ85181.1"/>
    </source>
</evidence>